<dbReference type="InterPro" id="IPR057640">
    <property type="entry name" value="Cache_WalK"/>
</dbReference>
<organism evidence="11 12">
    <name type="scientific">Lentilactobacillus hilgardii</name>
    <name type="common">Lactobacillus hilgardii</name>
    <dbReference type="NCBI Taxonomy" id="1588"/>
    <lineage>
        <taxon>Bacteria</taxon>
        <taxon>Bacillati</taxon>
        <taxon>Bacillota</taxon>
        <taxon>Bacilli</taxon>
        <taxon>Lactobacillales</taxon>
        <taxon>Lactobacillaceae</taxon>
        <taxon>Lentilactobacillus</taxon>
    </lineage>
</organism>
<dbReference type="Gene3D" id="1.10.287.130">
    <property type="match status" value="1"/>
</dbReference>
<dbReference type="RefSeq" id="WP_003551021.1">
    <property type="nucleotide sequence ID" value="NZ_CABKOL010000106.1"/>
</dbReference>
<dbReference type="PROSITE" id="PS50109">
    <property type="entry name" value="HIS_KIN"/>
    <property type="match status" value="1"/>
</dbReference>
<name>A0A6G9Q102_LENHI</name>
<evidence type="ECO:0000256" key="8">
    <source>
        <dbReference type="ARBA" id="ARBA00022989"/>
    </source>
</evidence>
<evidence type="ECO:0000313" key="11">
    <source>
        <dbReference type="EMBL" id="QHB50725.1"/>
    </source>
</evidence>
<dbReference type="PROSITE" id="PS50112">
    <property type="entry name" value="PAS"/>
    <property type="match status" value="1"/>
</dbReference>
<dbReference type="InterPro" id="IPR003594">
    <property type="entry name" value="HATPase_dom"/>
</dbReference>
<dbReference type="FunFam" id="3.30.565.10:FF:000006">
    <property type="entry name" value="Sensor histidine kinase WalK"/>
    <property type="match status" value="1"/>
</dbReference>
<dbReference type="Gene3D" id="1.10.8.500">
    <property type="entry name" value="HAMP domain in histidine kinase"/>
    <property type="match status" value="1"/>
</dbReference>
<dbReference type="SMART" id="SM00304">
    <property type="entry name" value="HAMP"/>
    <property type="match status" value="1"/>
</dbReference>
<dbReference type="Gene3D" id="3.30.450.20">
    <property type="entry name" value="PAS domain"/>
    <property type="match status" value="2"/>
</dbReference>
<dbReference type="InterPro" id="IPR013767">
    <property type="entry name" value="PAS_fold"/>
</dbReference>
<dbReference type="GO" id="GO:0005886">
    <property type="term" value="C:plasma membrane"/>
    <property type="evidence" value="ECO:0007669"/>
    <property type="project" value="TreeGrafter"/>
</dbReference>
<dbReference type="SMART" id="SM00387">
    <property type="entry name" value="HATPase_c"/>
    <property type="match status" value="1"/>
</dbReference>
<dbReference type="CDD" id="cd06225">
    <property type="entry name" value="HAMP"/>
    <property type="match status" value="1"/>
</dbReference>
<evidence type="ECO:0000256" key="9">
    <source>
        <dbReference type="ARBA" id="ARBA00023012"/>
    </source>
</evidence>
<dbReference type="GeneID" id="69056748"/>
<dbReference type="GO" id="GO:0004721">
    <property type="term" value="F:phosphoprotein phosphatase activity"/>
    <property type="evidence" value="ECO:0007669"/>
    <property type="project" value="TreeGrafter"/>
</dbReference>
<dbReference type="SMART" id="SM00388">
    <property type="entry name" value="HisKA"/>
    <property type="match status" value="1"/>
</dbReference>
<evidence type="ECO:0000313" key="12">
    <source>
        <dbReference type="Proteomes" id="UP000465035"/>
    </source>
</evidence>
<dbReference type="InterPro" id="IPR000700">
    <property type="entry name" value="PAS-assoc_C"/>
</dbReference>
<dbReference type="PRINTS" id="PR00344">
    <property type="entry name" value="BCTRLSENSOR"/>
</dbReference>
<dbReference type="Pfam" id="PF02518">
    <property type="entry name" value="HATPase_c"/>
    <property type="match status" value="1"/>
</dbReference>
<dbReference type="CDD" id="cd00082">
    <property type="entry name" value="HisKA"/>
    <property type="match status" value="1"/>
</dbReference>
<dbReference type="EMBL" id="CP047121">
    <property type="protein sequence ID" value="QHB50725.1"/>
    <property type="molecule type" value="Genomic_DNA"/>
</dbReference>
<dbReference type="Pfam" id="PF23846">
    <property type="entry name" value="Cache_WalK"/>
    <property type="match status" value="1"/>
</dbReference>
<evidence type="ECO:0000256" key="7">
    <source>
        <dbReference type="ARBA" id="ARBA00022777"/>
    </source>
</evidence>
<dbReference type="GO" id="GO:0016036">
    <property type="term" value="P:cellular response to phosphate starvation"/>
    <property type="evidence" value="ECO:0007669"/>
    <property type="project" value="TreeGrafter"/>
</dbReference>
<dbReference type="SMART" id="SM00091">
    <property type="entry name" value="PAS"/>
    <property type="match status" value="1"/>
</dbReference>
<evidence type="ECO:0000256" key="1">
    <source>
        <dbReference type="ARBA" id="ARBA00000085"/>
    </source>
</evidence>
<dbReference type="SUPFAM" id="SSF55874">
    <property type="entry name" value="ATPase domain of HSP90 chaperone/DNA topoisomerase II/histidine kinase"/>
    <property type="match status" value="1"/>
</dbReference>
<keyword evidence="6" id="KW-0812">Transmembrane</keyword>
<sequence>MNNRIKFYQSIKFKIALVFALVLLVTLEIVGAVFVRQLEHQNLSTFTNQVQLQSYVKNSLITELSRSNKTLANRRIKTILNDSDSSNAAQIQVIDNKGTIRGTNQVNNQAVVGQKTTDNDVKNAIYNSHKIEKNTYDSSSNTRYYTLISPLIKSSGNSSTLVGVVYTKANLDTVYRNINSITVIYLFAASIAIILGLLISIVISRAITRPIEEMKKQTIRIARGDYSGQVHVYGNDELGQLASAVNNLSVRVEESHESTESERRRLDSVLANMTDGVLATDRRGNVIIINETAASFLDLDENQAMGKSILDVLDIRKDYSLRDLLEKPDELILDFSSDDHSLILHAHFSLIQRESGFISGLVCVLRDITEQQRIDQDRKQFVSNVSHELRTPLTSVRSYIEALHDGAWKDPKLAPKFLKVTQDETDRMIRMINDLLTLSRMDSGTQKMEVELVNINELFNYVLNRFDMILKKDEHPEKMYTIKRYFTKRDLWVDLDTDRFTQVLDNLMNNAIKYSPDGGVITCRLYETRNKVILSVSDQGLGIPRKDIPHIFDRFYRVDKARSRQQGGSGLGLAISKEVVEALHGQLWAESVEGKGSTFYIALPYEPLEEEDLWDEV</sequence>
<keyword evidence="5" id="KW-0808">Transferase</keyword>
<dbReference type="InterPro" id="IPR050351">
    <property type="entry name" value="BphY/WalK/GraS-like"/>
</dbReference>
<dbReference type="GO" id="GO:0006355">
    <property type="term" value="P:regulation of DNA-templated transcription"/>
    <property type="evidence" value="ECO:0007669"/>
    <property type="project" value="InterPro"/>
</dbReference>
<dbReference type="CDD" id="cd00130">
    <property type="entry name" value="PAS"/>
    <property type="match status" value="1"/>
</dbReference>
<evidence type="ECO:0000256" key="3">
    <source>
        <dbReference type="ARBA" id="ARBA00012438"/>
    </source>
</evidence>
<dbReference type="Gene3D" id="3.30.565.10">
    <property type="entry name" value="Histidine kinase-like ATPase, C-terminal domain"/>
    <property type="match status" value="1"/>
</dbReference>
<keyword evidence="7 11" id="KW-0418">Kinase</keyword>
<dbReference type="SUPFAM" id="SSF158472">
    <property type="entry name" value="HAMP domain-like"/>
    <property type="match status" value="1"/>
</dbReference>
<protein>
    <recommendedName>
        <fullName evidence="3">histidine kinase</fullName>
        <ecNumber evidence="3">2.7.13.3</ecNumber>
    </recommendedName>
</protein>
<dbReference type="InterPro" id="IPR004358">
    <property type="entry name" value="Sig_transdc_His_kin-like_C"/>
</dbReference>
<dbReference type="CDD" id="cd00075">
    <property type="entry name" value="HATPase"/>
    <property type="match status" value="1"/>
</dbReference>
<dbReference type="Pfam" id="PF00512">
    <property type="entry name" value="HisKA"/>
    <property type="match status" value="1"/>
</dbReference>
<evidence type="ECO:0000256" key="4">
    <source>
        <dbReference type="ARBA" id="ARBA00022553"/>
    </source>
</evidence>
<evidence type="ECO:0000256" key="10">
    <source>
        <dbReference type="ARBA" id="ARBA00023136"/>
    </source>
</evidence>
<dbReference type="PANTHER" id="PTHR45453">
    <property type="entry name" value="PHOSPHATE REGULON SENSOR PROTEIN PHOR"/>
    <property type="match status" value="1"/>
</dbReference>
<dbReference type="InterPro" id="IPR005467">
    <property type="entry name" value="His_kinase_dom"/>
</dbReference>
<evidence type="ECO:0000256" key="5">
    <source>
        <dbReference type="ARBA" id="ARBA00022679"/>
    </source>
</evidence>
<dbReference type="GO" id="GO:0000155">
    <property type="term" value="F:phosphorelay sensor kinase activity"/>
    <property type="evidence" value="ECO:0007669"/>
    <property type="project" value="InterPro"/>
</dbReference>
<reference evidence="11 12" key="1">
    <citation type="submission" date="2019-12" db="EMBL/GenBank/DDBJ databases">
        <title>Lactobacillus hilgardii FLUB.</title>
        <authorList>
            <person name="Gustaw K."/>
        </authorList>
    </citation>
    <scope>NUCLEOTIDE SEQUENCE [LARGE SCALE GENOMIC DNA]</scope>
    <source>
        <strain evidence="11 12">FLUB</strain>
    </source>
</reference>
<proteinExistence type="predicted"/>
<dbReference type="SUPFAM" id="SSF47384">
    <property type="entry name" value="Homodimeric domain of signal transducing histidine kinase"/>
    <property type="match status" value="1"/>
</dbReference>
<dbReference type="EC" id="2.7.13.3" evidence="3"/>
<dbReference type="PANTHER" id="PTHR45453:SF1">
    <property type="entry name" value="PHOSPHATE REGULON SENSOR PROTEIN PHOR"/>
    <property type="match status" value="1"/>
</dbReference>
<evidence type="ECO:0000256" key="6">
    <source>
        <dbReference type="ARBA" id="ARBA00022692"/>
    </source>
</evidence>
<dbReference type="FunFam" id="1.10.287.130:FF:000001">
    <property type="entry name" value="Two-component sensor histidine kinase"/>
    <property type="match status" value="1"/>
</dbReference>
<keyword evidence="10" id="KW-0472">Membrane</keyword>
<dbReference type="InterPro" id="IPR035965">
    <property type="entry name" value="PAS-like_dom_sf"/>
</dbReference>
<comment type="subcellular location">
    <subcellularLocation>
        <location evidence="2">Membrane</location>
    </subcellularLocation>
</comment>
<keyword evidence="8" id="KW-1133">Transmembrane helix</keyword>
<keyword evidence="9" id="KW-0902">Two-component regulatory system</keyword>
<gene>
    <name evidence="11" type="primary">walK</name>
    <name evidence="11" type="ORF">GQR93_00085</name>
</gene>
<dbReference type="InterPro" id="IPR003661">
    <property type="entry name" value="HisK_dim/P_dom"/>
</dbReference>
<dbReference type="InterPro" id="IPR036097">
    <property type="entry name" value="HisK_dim/P_sf"/>
</dbReference>
<comment type="catalytic activity">
    <reaction evidence="1">
        <text>ATP + protein L-histidine = ADP + protein N-phospho-L-histidine.</text>
        <dbReference type="EC" id="2.7.13.3"/>
    </reaction>
</comment>
<dbReference type="SUPFAM" id="SSF55785">
    <property type="entry name" value="PYP-like sensor domain (PAS domain)"/>
    <property type="match status" value="1"/>
</dbReference>
<dbReference type="InterPro" id="IPR000014">
    <property type="entry name" value="PAS"/>
</dbReference>
<dbReference type="Pfam" id="PF00672">
    <property type="entry name" value="HAMP"/>
    <property type="match status" value="1"/>
</dbReference>
<dbReference type="PROSITE" id="PS50113">
    <property type="entry name" value="PAC"/>
    <property type="match status" value="1"/>
</dbReference>
<dbReference type="NCBIfam" id="NF033092">
    <property type="entry name" value="HK_WalK"/>
    <property type="match status" value="1"/>
</dbReference>
<dbReference type="AlphaFoldDB" id="A0A6G9Q102"/>
<dbReference type="SMR" id="A0A6G9Q102"/>
<keyword evidence="4" id="KW-0597">Phosphoprotein</keyword>
<accession>A0A6G9Q102</accession>
<dbReference type="Pfam" id="PF00989">
    <property type="entry name" value="PAS"/>
    <property type="match status" value="1"/>
</dbReference>
<dbReference type="PROSITE" id="PS50885">
    <property type="entry name" value="HAMP"/>
    <property type="match status" value="1"/>
</dbReference>
<dbReference type="InterPro" id="IPR036890">
    <property type="entry name" value="HATPase_C_sf"/>
</dbReference>
<dbReference type="InterPro" id="IPR049814">
    <property type="entry name" value="Resp_reg_WalK"/>
</dbReference>
<evidence type="ECO:0000256" key="2">
    <source>
        <dbReference type="ARBA" id="ARBA00004370"/>
    </source>
</evidence>
<dbReference type="InterPro" id="IPR003660">
    <property type="entry name" value="HAMP_dom"/>
</dbReference>
<dbReference type="Proteomes" id="UP000465035">
    <property type="component" value="Chromosome"/>
</dbReference>